<dbReference type="GO" id="GO:0009086">
    <property type="term" value="P:methionine biosynthetic process"/>
    <property type="evidence" value="ECO:0007669"/>
    <property type="project" value="InterPro"/>
</dbReference>
<keyword evidence="4 6" id="KW-0862">Zinc</keyword>
<feature type="binding site" evidence="7">
    <location>
        <position position="296"/>
    </location>
    <ligand>
        <name>Zn(2+)</name>
        <dbReference type="ChEBI" id="CHEBI:29105"/>
    </ligand>
</feature>
<dbReference type="AlphaFoldDB" id="J3JBI4"/>
<comment type="cofactor">
    <cofactor evidence="6">
        <name>Zn(2+)</name>
        <dbReference type="ChEBI" id="CHEBI:29105"/>
    </cofactor>
    <text evidence="6">Binds 1 zinc ion per subunit.</text>
</comment>
<feature type="domain" description="Hcy-binding" evidence="8">
    <location>
        <begin position="5"/>
        <end position="310"/>
    </location>
</feature>
<dbReference type="GO" id="GO:0008270">
    <property type="term" value="F:zinc ion binding"/>
    <property type="evidence" value="ECO:0007669"/>
    <property type="project" value="InterPro"/>
</dbReference>
<dbReference type="EMBL" id="AKFP01000035">
    <property type="protein sequence ID" value="EJN55757.1"/>
    <property type="molecule type" value="Genomic_DNA"/>
</dbReference>
<evidence type="ECO:0000256" key="1">
    <source>
        <dbReference type="ARBA" id="ARBA00022603"/>
    </source>
</evidence>
<dbReference type="PANTHER" id="PTHR46015:SF1">
    <property type="entry name" value="HOMOCYSTEINE S-METHYLTRANSFERASE-LIKE ISOFORM 1"/>
    <property type="match status" value="1"/>
</dbReference>
<evidence type="ECO:0000259" key="8">
    <source>
        <dbReference type="PROSITE" id="PS50970"/>
    </source>
</evidence>
<dbReference type="FunFam" id="3.20.20.330:FF:000002">
    <property type="entry name" value="Homocysteine S-methyltransferase"/>
    <property type="match status" value="1"/>
</dbReference>
<dbReference type="InterPro" id="IPR036589">
    <property type="entry name" value="HCY_dom_sf"/>
</dbReference>
<evidence type="ECO:0000256" key="2">
    <source>
        <dbReference type="ARBA" id="ARBA00022679"/>
    </source>
</evidence>
<reference evidence="9 10" key="1">
    <citation type="submission" date="2012-05" db="EMBL/GenBank/DDBJ databases">
        <title>Complete Genome Sequence of Lactobacillus coryniformis CECT5711.</title>
        <authorList>
            <person name="Rodriguez J.M."/>
        </authorList>
    </citation>
    <scope>NUCLEOTIDE SEQUENCE [LARGE SCALE GENOMIC DNA]</scope>
    <source>
        <strain evidence="10">CECT5711</strain>
    </source>
</reference>
<dbReference type="Proteomes" id="UP000007271">
    <property type="component" value="Unassembled WGS sequence"/>
</dbReference>
<proteinExistence type="predicted"/>
<dbReference type="Gene3D" id="3.20.20.330">
    <property type="entry name" value="Homocysteine-binding-like domain"/>
    <property type="match status" value="1"/>
</dbReference>
<dbReference type="NCBIfam" id="NF007020">
    <property type="entry name" value="PRK09485.1"/>
    <property type="match status" value="1"/>
</dbReference>
<evidence type="ECO:0000256" key="7">
    <source>
        <dbReference type="PROSITE-ProRule" id="PRU00333"/>
    </source>
</evidence>
<evidence type="ECO:0000313" key="10">
    <source>
        <dbReference type="Proteomes" id="UP000007271"/>
    </source>
</evidence>
<feature type="binding site" evidence="7">
    <location>
        <position position="295"/>
    </location>
    <ligand>
        <name>Zn(2+)</name>
        <dbReference type="ChEBI" id="CHEBI:29105"/>
    </ligand>
</feature>
<keyword evidence="2 7" id="KW-0808">Transferase</keyword>
<dbReference type="GO" id="GO:0008898">
    <property type="term" value="F:S-adenosylmethionine-homocysteine S-methyltransferase activity"/>
    <property type="evidence" value="ECO:0007669"/>
    <property type="project" value="TreeGrafter"/>
</dbReference>
<evidence type="ECO:0000256" key="4">
    <source>
        <dbReference type="ARBA" id="ARBA00022833"/>
    </source>
</evidence>
<keyword evidence="1 7" id="KW-0489">Methyltransferase</keyword>
<dbReference type="GO" id="GO:0032259">
    <property type="term" value="P:methylation"/>
    <property type="evidence" value="ECO:0007669"/>
    <property type="project" value="UniProtKB-KW"/>
</dbReference>
<feature type="binding site" evidence="6 7">
    <location>
        <position position="230"/>
    </location>
    <ligand>
        <name>Zn(2+)</name>
        <dbReference type="ChEBI" id="CHEBI:29105"/>
    </ligand>
</feature>
<protein>
    <recommendedName>
        <fullName evidence="5">S-methylmethionine:homocysteine methyltransferase</fullName>
    </recommendedName>
</protein>
<dbReference type="PANTHER" id="PTHR46015">
    <property type="entry name" value="ZGC:172121"/>
    <property type="match status" value="1"/>
</dbReference>
<dbReference type="InterPro" id="IPR017226">
    <property type="entry name" value="BHMT-like"/>
</dbReference>
<dbReference type="STRING" id="1185325.A11Y_21819"/>
<gene>
    <name evidence="9" type="ORF">A11Y_21819</name>
</gene>
<evidence type="ECO:0000256" key="5">
    <source>
        <dbReference type="ARBA" id="ARBA00076752"/>
    </source>
</evidence>
<dbReference type="Pfam" id="PF02574">
    <property type="entry name" value="S-methyl_trans"/>
    <property type="match status" value="1"/>
</dbReference>
<evidence type="ECO:0000256" key="3">
    <source>
        <dbReference type="ARBA" id="ARBA00022723"/>
    </source>
</evidence>
<keyword evidence="3 6" id="KW-0479">Metal-binding</keyword>
<comment type="caution">
    <text evidence="9">The sequence shown here is derived from an EMBL/GenBank/DDBJ whole genome shotgun (WGS) entry which is preliminary data.</text>
</comment>
<dbReference type="InterPro" id="IPR003726">
    <property type="entry name" value="HCY_dom"/>
</dbReference>
<dbReference type="InterPro" id="IPR051486">
    <property type="entry name" value="Hcy_S-methyltransferase"/>
</dbReference>
<organism evidence="9 10">
    <name type="scientific">Loigolactobacillus coryniformis subsp. coryniformis CECT 5711</name>
    <dbReference type="NCBI Taxonomy" id="1185325"/>
    <lineage>
        <taxon>Bacteria</taxon>
        <taxon>Bacillati</taxon>
        <taxon>Bacillota</taxon>
        <taxon>Bacilli</taxon>
        <taxon>Lactobacillales</taxon>
        <taxon>Lactobacillaceae</taxon>
        <taxon>Loigolactobacillus</taxon>
    </lineage>
</organism>
<dbReference type="SUPFAM" id="SSF82282">
    <property type="entry name" value="Homocysteine S-methyltransferase"/>
    <property type="match status" value="1"/>
</dbReference>
<accession>J3JBI4</accession>
<dbReference type="PROSITE" id="PS50970">
    <property type="entry name" value="HCY"/>
    <property type="match status" value="1"/>
</dbReference>
<dbReference type="PIRSF" id="PIRSF037505">
    <property type="entry name" value="Betaine_HMT"/>
    <property type="match status" value="1"/>
</dbReference>
<name>J3JBI4_9LACO</name>
<dbReference type="PATRIC" id="fig|1185325.3.peg.1511"/>
<sequence>MEEVDVMNFRQAVKQPLILDGAMATELEKRGVDTNSELWSARALLTDPNAVYAVHYSYFAAGADVAITNTYQANVPAFEKIGLTAAASKALIAKAVQVAQQARTDYLVASDNARDLYVAGSVGPYGAYLADGSEYTGAYQLDRKAYQVFHYPRIAQLVASGVDVLAIETQPNFAEIQAVVALLQEEFPQQAAWVSLSIKDAQTLCDGTPLAEVVTYLNQQPQVVALGVNCTALTNVTAVLQTLQPLTDKPLLVYPNSGEEYDPSDKTWHMQKNTPQFSELVPKWQATGAQLIGGCCRTTPGDIKQISQILR</sequence>
<evidence type="ECO:0000256" key="6">
    <source>
        <dbReference type="PIRSR" id="PIRSR037505-2"/>
    </source>
</evidence>
<dbReference type="GO" id="GO:0033528">
    <property type="term" value="P:S-methylmethionine cycle"/>
    <property type="evidence" value="ECO:0007669"/>
    <property type="project" value="TreeGrafter"/>
</dbReference>
<evidence type="ECO:0000313" key="9">
    <source>
        <dbReference type="EMBL" id="EJN55757.1"/>
    </source>
</evidence>